<dbReference type="RefSeq" id="WP_005204956.1">
    <property type="nucleotide sequence ID" value="NZ_KB850072.1"/>
</dbReference>
<dbReference type="HOGENOM" id="CLU_098962_1_0_6"/>
<dbReference type="AlphaFoldDB" id="N9RDX2"/>
<reference evidence="1 2" key="1">
    <citation type="submission" date="2013-02" db="EMBL/GenBank/DDBJ databases">
        <title>The Genome Sequence of Acinetobacter sp. CIP 70.18.</title>
        <authorList>
            <consortium name="The Broad Institute Genome Sequencing Platform"/>
            <consortium name="The Broad Institute Genome Sequencing Center for Infectious Disease"/>
            <person name="Cerqueira G."/>
            <person name="Feldgarden M."/>
            <person name="Courvalin P."/>
            <person name="Perichon B."/>
            <person name="Grillot-Courvalin C."/>
            <person name="Clermont D."/>
            <person name="Rocha E."/>
            <person name="Yoon E.-J."/>
            <person name="Nemec A."/>
            <person name="Walker B."/>
            <person name="Young S.K."/>
            <person name="Zeng Q."/>
            <person name="Gargeya S."/>
            <person name="Fitzgerald M."/>
            <person name="Haas B."/>
            <person name="Abouelleil A."/>
            <person name="Alvarado L."/>
            <person name="Arachchi H.M."/>
            <person name="Berlin A.M."/>
            <person name="Chapman S.B."/>
            <person name="Dewar J."/>
            <person name="Goldberg J."/>
            <person name="Griggs A."/>
            <person name="Gujja S."/>
            <person name="Hansen M."/>
            <person name="Howarth C."/>
            <person name="Imamovic A."/>
            <person name="Larimer J."/>
            <person name="McCowan C."/>
            <person name="Murphy C."/>
            <person name="Neiman D."/>
            <person name="Pearson M."/>
            <person name="Priest M."/>
            <person name="Roberts A."/>
            <person name="Saif S."/>
            <person name="Shea T."/>
            <person name="Sisk P."/>
            <person name="Sykes S."/>
            <person name="Wortman J."/>
            <person name="Nusbaum C."/>
            <person name="Birren B."/>
        </authorList>
    </citation>
    <scope>NUCLEOTIDE SEQUENCE [LARGE SCALE GENOMIC DNA]</scope>
    <source>
        <strain evidence="1 2">CIP 70.18</strain>
    </source>
</reference>
<sequence>MSNTKVNICNAALGMIGARSIHSFDDATKEAEYCRNFYESQRKALLRQYPWSCAKKRARLAPLSTHPSFGYKHAFPLPSDFIRLFDAGCQRFEVEGREILADADVINLIYIFDNNNEDTWDSMLVECMELQLASKLCKPITGSDAAGQTALSLLTRRLEEARRISAQETQSESMQIEDSVLLGARY</sequence>
<keyword evidence="2" id="KW-1185">Reference proteome</keyword>
<dbReference type="OrthoDB" id="7278537at2"/>
<accession>N9RDX2</accession>
<evidence type="ECO:0000313" key="2">
    <source>
        <dbReference type="Proteomes" id="UP000013084"/>
    </source>
</evidence>
<dbReference type="Proteomes" id="UP000013084">
    <property type="component" value="Unassembled WGS sequence"/>
</dbReference>
<evidence type="ECO:0000313" key="1">
    <source>
        <dbReference type="EMBL" id="ENX56164.1"/>
    </source>
</evidence>
<protein>
    <submittedName>
        <fullName evidence="1">Uncharacterized protein</fullName>
    </submittedName>
</protein>
<comment type="caution">
    <text evidence="1">The sequence shown here is derived from an EMBL/GenBank/DDBJ whole genome shotgun (WGS) entry which is preliminary data.</text>
</comment>
<organism evidence="1 2">
    <name type="scientific">Acinetobacter higginsii</name>
    <dbReference type="NCBI Taxonomy" id="70347"/>
    <lineage>
        <taxon>Bacteria</taxon>
        <taxon>Pseudomonadati</taxon>
        <taxon>Pseudomonadota</taxon>
        <taxon>Gammaproteobacteria</taxon>
        <taxon>Moraxellales</taxon>
        <taxon>Moraxellaceae</taxon>
        <taxon>Acinetobacter</taxon>
    </lineage>
</organism>
<gene>
    <name evidence="1" type="ORF">F902_03261</name>
</gene>
<dbReference type="PATRIC" id="fig|1217700.3.peg.3175"/>
<proteinExistence type="predicted"/>
<dbReference type="EMBL" id="APRN01000038">
    <property type="protein sequence ID" value="ENX56164.1"/>
    <property type="molecule type" value="Genomic_DNA"/>
</dbReference>
<name>N9RDX2_9GAMM</name>